<protein>
    <submittedName>
        <fullName evidence="1">Stc1 domain-containing protein</fullName>
    </submittedName>
</protein>
<proteinExistence type="predicted"/>
<reference evidence="1 2" key="1">
    <citation type="journal article" date="2021" name="Nat. Commun.">
        <title>Genetic determinants of endophytism in the Arabidopsis root mycobiome.</title>
        <authorList>
            <person name="Mesny F."/>
            <person name="Miyauchi S."/>
            <person name="Thiergart T."/>
            <person name="Pickel B."/>
            <person name="Atanasova L."/>
            <person name="Karlsson M."/>
            <person name="Huettel B."/>
            <person name="Barry K.W."/>
            <person name="Haridas S."/>
            <person name="Chen C."/>
            <person name="Bauer D."/>
            <person name="Andreopoulos W."/>
            <person name="Pangilinan J."/>
            <person name="LaButti K."/>
            <person name="Riley R."/>
            <person name="Lipzen A."/>
            <person name="Clum A."/>
            <person name="Drula E."/>
            <person name="Henrissat B."/>
            <person name="Kohler A."/>
            <person name="Grigoriev I.V."/>
            <person name="Martin F.M."/>
            <person name="Hacquard S."/>
        </authorList>
    </citation>
    <scope>NUCLEOTIDE SEQUENCE [LARGE SCALE GENOMIC DNA]</scope>
    <source>
        <strain evidence="1 2">MPI-SDFR-AT-0079</strain>
    </source>
</reference>
<accession>A0ACB7NXH3</accession>
<evidence type="ECO:0000313" key="1">
    <source>
        <dbReference type="EMBL" id="KAH6622809.1"/>
    </source>
</evidence>
<comment type="caution">
    <text evidence="1">The sequence shown here is derived from an EMBL/GenBank/DDBJ whole genome shotgun (WGS) entry which is preliminary data.</text>
</comment>
<evidence type="ECO:0000313" key="2">
    <source>
        <dbReference type="Proteomes" id="UP000724584"/>
    </source>
</evidence>
<organism evidence="1 2">
    <name type="scientific">Chaetomium tenue</name>
    <dbReference type="NCBI Taxonomy" id="1854479"/>
    <lineage>
        <taxon>Eukaryota</taxon>
        <taxon>Fungi</taxon>
        <taxon>Dikarya</taxon>
        <taxon>Ascomycota</taxon>
        <taxon>Pezizomycotina</taxon>
        <taxon>Sordariomycetes</taxon>
        <taxon>Sordariomycetidae</taxon>
        <taxon>Sordariales</taxon>
        <taxon>Chaetomiaceae</taxon>
        <taxon>Chaetomium</taxon>
    </lineage>
</organism>
<dbReference type="Proteomes" id="UP000724584">
    <property type="component" value="Unassembled WGS sequence"/>
</dbReference>
<sequence length="299" mass="32796">MAPQRLRCQQGEWKTRDQFSNRQLAKYDKETRYGKATPSKSGIRCTEHSGAPTNEVLCKGPCRRKRDRQCFSKRTIQHETFWCVECTEWKLRMEIGESLPAPGAQLSVEEARPGNNSSFGNYDASLDDVESTVGTEDTCSVVMSATGTSESILETKSVQYGNWSDGLIPQRLTQVQTRPPHWLIPIPDGALTESMQMETSTADNTSVVGSDMTSTKGGAGRAPVSFNAWGPNGEYARMNKTPTVASGSTRTVTTAHRESVRENKSGWAKVPTRKHAPQLPSYLKSETAGADSGPSRRSG</sequence>
<dbReference type="EMBL" id="JAGIZQ010000006">
    <property type="protein sequence ID" value="KAH6622809.1"/>
    <property type="molecule type" value="Genomic_DNA"/>
</dbReference>
<gene>
    <name evidence="1" type="ORF">F5144DRAFT_517314</name>
</gene>
<name>A0ACB7NXH3_9PEZI</name>
<keyword evidence="2" id="KW-1185">Reference proteome</keyword>